<dbReference type="Proteomes" id="UP000078529">
    <property type="component" value="Unassembled WGS sequence"/>
</dbReference>
<sequence length="189" mass="19814">MIGLSPRLATLLALAIVAPALAAAPAPTGGRFRIDPASHIGFHVGQVGGGGISGTIPAVSGRFSIDRRDLSRSTVEVELRPASVTTGQARIDAFLRSGAVFDAEAHPDITFRSTRVIPTGPKSATIEGVLTARGQSRNEKFQATLAEEGADRLAFHVTGDVFRTPYGMGVGTPIYSNVVSFDMQLEGVR</sequence>
<feature type="domain" description="Lipid/polyisoprenoid-binding YceI-like" evidence="2">
    <location>
        <begin position="31"/>
        <end position="188"/>
    </location>
</feature>
<name>A0A175RLD4_9HYPH</name>
<dbReference type="Gene3D" id="2.40.128.110">
    <property type="entry name" value="Lipid/polyisoprenoid-binding, YceI-like"/>
    <property type="match status" value="1"/>
</dbReference>
<proteinExistence type="predicted"/>
<evidence type="ECO:0000313" key="4">
    <source>
        <dbReference type="Proteomes" id="UP000078529"/>
    </source>
</evidence>
<gene>
    <name evidence="3" type="ORF">NS365_15970</name>
</gene>
<protein>
    <submittedName>
        <fullName evidence="3">Polyprenyl-pyrophosphate binding protein</fullName>
    </submittedName>
</protein>
<feature type="signal peptide" evidence="1">
    <location>
        <begin position="1"/>
        <end position="22"/>
    </location>
</feature>
<dbReference type="PANTHER" id="PTHR34406:SF1">
    <property type="entry name" value="PROTEIN YCEI"/>
    <property type="match status" value="1"/>
</dbReference>
<evidence type="ECO:0000256" key="1">
    <source>
        <dbReference type="SAM" id="SignalP"/>
    </source>
</evidence>
<dbReference type="InterPro" id="IPR007372">
    <property type="entry name" value="Lipid/polyisoprenoid-bd_YceI"/>
</dbReference>
<dbReference type="SMART" id="SM00867">
    <property type="entry name" value="YceI"/>
    <property type="match status" value="1"/>
</dbReference>
<feature type="chain" id="PRO_5008041983" evidence="1">
    <location>
        <begin position="23"/>
        <end position="189"/>
    </location>
</feature>
<organism evidence="3 4">
    <name type="scientific">Aureimonas ureilytica</name>
    <dbReference type="NCBI Taxonomy" id="401562"/>
    <lineage>
        <taxon>Bacteria</taxon>
        <taxon>Pseudomonadati</taxon>
        <taxon>Pseudomonadota</taxon>
        <taxon>Alphaproteobacteria</taxon>
        <taxon>Hyphomicrobiales</taxon>
        <taxon>Aurantimonadaceae</taxon>
        <taxon>Aureimonas</taxon>
    </lineage>
</organism>
<dbReference type="InterPro" id="IPR036761">
    <property type="entry name" value="TTHA0802/YceI-like_sf"/>
</dbReference>
<dbReference type="RefSeq" id="WP_058601286.1">
    <property type="nucleotide sequence ID" value="NZ_LDQA01000040.1"/>
</dbReference>
<evidence type="ECO:0000259" key="2">
    <source>
        <dbReference type="SMART" id="SM00867"/>
    </source>
</evidence>
<accession>A0A175RLD4</accession>
<keyword evidence="1" id="KW-0732">Signal</keyword>
<dbReference type="SUPFAM" id="SSF101874">
    <property type="entry name" value="YceI-like"/>
    <property type="match status" value="1"/>
</dbReference>
<dbReference type="PANTHER" id="PTHR34406">
    <property type="entry name" value="PROTEIN YCEI"/>
    <property type="match status" value="1"/>
</dbReference>
<reference evidence="3 4" key="1">
    <citation type="journal article" date="2016" name="Front. Microbiol.">
        <title>Genomic Resource of Rice Seed Associated Bacteria.</title>
        <authorList>
            <person name="Midha S."/>
            <person name="Bansal K."/>
            <person name="Sharma S."/>
            <person name="Kumar N."/>
            <person name="Patil P.P."/>
            <person name="Chaudhry V."/>
            <person name="Patil P.B."/>
        </authorList>
    </citation>
    <scope>NUCLEOTIDE SEQUENCE [LARGE SCALE GENOMIC DNA]</scope>
    <source>
        <strain evidence="3 4">NS365</strain>
    </source>
</reference>
<evidence type="ECO:0000313" key="3">
    <source>
        <dbReference type="EMBL" id="KTR04173.1"/>
    </source>
</evidence>
<keyword evidence="4" id="KW-1185">Reference proteome</keyword>
<dbReference type="EMBL" id="LDQA01000040">
    <property type="protein sequence ID" value="KTR04173.1"/>
    <property type="molecule type" value="Genomic_DNA"/>
</dbReference>
<dbReference type="PATRIC" id="fig|401562.4.peg.3048"/>
<comment type="caution">
    <text evidence="3">The sequence shown here is derived from an EMBL/GenBank/DDBJ whole genome shotgun (WGS) entry which is preliminary data.</text>
</comment>
<dbReference type="AlphaFoldDB" id="A0A175RLD4"/>
<dbReference type="Pfam" id="PF04264">
    <property type="entry name" value="YceI"/>
    <property type="match status" value="1"/>
</dbReference>